<accession>A0A6B9LHQ6</accession>
<name>A0A6B9LHQ6_9CAUD</name>
<protein>
    <submittedName>
        <fullName evidence="2">Uncharacterized protein</fullName>
    </submittedName>
</protein>
<reference evidence="2 3" key="1">
    <citation type="submission" date="2019-12" db="EMBL/GenBank/DDBJ databases">
        <authorList>
            <person name="Lauer M.J."/>
            <person name="Curtus N.L."/>
            <person name="Garlena R.A."/>
            <person name="Russell D.A."/>
            <person name="Pope W.H."/>
            <person name="Jacobs-Sera D."/>
            <person name="Hatfull G.F."/>
        </authorList>
    </citation>
    <scope>NUCLEOTIDE SEQUENCE [LARGE SCALE GENOMIC DNA]</scope>
</reference>
<evidence type="ECO:0000313" key="3">
    <source>
        <dbReference type="Proteomes" id="UP000463946"/>
    </source>
</evidence>
<evidence type="ECO:0000313" key="2">
    <source>
        <dbReference type="EMBL" id="QHB37364.1"/>
    </source>
</evidence>
<feature type="region of interest" description="Disordered" evidence="1">
    <location>
        <begin position="1"/>
        <end position="22"/>
    </location>
</feature>
<dbReference type="GeneID" id="60320926"/>
<organism evidence="2 3">
    <name type="scientific">Mycobacterium phage BirdsNest</name>
    <dbReference type="NCBI Taxonomy" id="2686231"/>
    <lineage>
        <taxon>Viruses</taxon>
        <taxon>Duplodnaviria</taxon>
        <taxon>Heunggongvirae</taxon>
        <taxon>Uroviricota</taxon>
        <taxon>Caudoviricetes</taxon>
        <taxon>Bclasvirinae</taxon>
        <taxon>Birdsnestvirus</taxon>
        <taxon>Birdsnestvirus birdsnest</taxon>
    </lineage>
</organism>
<evidence type="ECO:0000256" key="1">
    <source>
        <dbReference type="SAM" id="MobiDB-lite"/>
    </source>
</evidence>
<keyword evidence="3" id="KW-1185">Reference proteome</keyword>
<dbReference type="RefSeq" id="YP_009949521.1">
    <property type="nucleotide sequence ID" value="NC_051581.1"/>
</dbReference>
<proteinExistence type="predicted"/>
<sequence>MSGEHRPLHDSDQERSPDYLEGRQDGLSYAAQIIDGYIVKFGLNEWEALHLRAISEGLKFGTQMLDLTGGVMPPRRPKKDHPSE</sequence>
<dbReference type="KEGG" id="vg:60320926"/>
<dbReference type="EMBL" id="MN813686">
    <property type="protein sequence ID" value="QHB37364.1"/>
    <property type="molecule type" value="Genomic_DNA"/>
</dbReference>
<dbReference type="Proteomes" id="UP000463946">
    <property type="component" value="Segment"/>
</dbReference>
<gene>
    <name evidence="2" type="primary">62</name>
    <name evidence="2" type="ORF">PBI_BIRDSNEST_62</name>
</gene>